<dbReference type="EMBL" id="JAKREW010000005">
    <property type="protein sequence ID" value="MCG7505036.1"/>
    <property type="molecule type" value="Genomic_DNA"/>
</dbReference>
<dbReference type="RefSeq" id="WP_239363508.1">
    <property type="nucleotide sequence ID" value="NZ_JAKREW010000005.1"/>
</dbReference>
<dbReference type="Proteomes" id="UP001201701">
    <property type="component" value="Unassembled WGS sequence"/>
</dbReference>
<accession>A0ABS9QC95</accession>
<sequence>MGIELWERKHALSWSVETDNFCAATASDGRKPAPADTGPIPATLNKIAARRFAYRLRTDGILLTGGKWKVK</sequence>
<organism evidence="1 2">
    <name type="scientific">Mesorhizobium retamae</name>
    <dbReference type="NCBI Taxonomy" id="2912854"/>
    <lineage>
        <taxon>Bacteria</taxon>
        <taxon>Pseudomonadati</taxon>
        <taxon>Pseudomonadota</taxon>
        <taxon>Alphaproteobacteria</taxon>
        <taxon>Hyphomicrobiales</taxon>
        <taxon>Phyllobacteriaceae</taxon>
        <taxon>Mesorhizobium</taxon>
    </lineage>
</organism>
<gene>
    <name evidence="1" type="ORF">L4923_08375</name>
</gene>
<reference evidence="1 2" key="1">
    <citation type="submission" date="2022-02" db="EMBL/GenBank/DDBJ databases">
        <title>Draft genome sequence of Mezorhizobium retamae strain IRAMC:0171 isolated from Retama raetam nodules.</title>
        <authorList>
            <person name="Bengaied R."/>
            <person name="Sbissi I."/>
            <person name="Huber K."/>
            <person name="Ghodbane F."/>
            <person name="Nouioui I."/>
            <person name="Tarhouni M."/>
            <person name="Gtari M."/>
        </authorList>
    </citation>
    <scope>NUCLEOTIDE SEQUENCE [LARGE SCALE GENOMIC DNA]</scope>
    <source>
        <strain evidence="1 2">IRAMC:0171</strain>
    </source>
</reference>
<name>A0ABS9QC95_9HYPH</name>
<comment type="caution">
    <text evidence="1">The sequence shown here is derived from an EMBL/GenBank/DDBJ whole genome shotgun (WGS) entry which is preliminary data.</text>
</comment>
<evidence type="ECO:0000313" key="2">
    <source>
        <dbReference type="Proteomes" id="UP001201701"/>
    </source>
</evidence>
<keyword evidence="2" id="KW-1185">Reference proteome</keyword>
<protein>
    <submittedName>
        <fullName evidence="1">Uncharacterized protein</fullName>
    </submittedName>
</protein>
<proteinExistence type="predicted"/>
<evidence type="ECO:0000313" key="1">
    <source>
        <dbReference type="EMBL" id="MCG7505036.1"/>
    </source>
</evidence>